<feature type="transmembrane region" description="Helical" evidence="7">
    <location>
        <begin position="271"/>
        <end position="295"/>
    </location>
</feature>
<keyword evidence="4 7" id="KW-0812">Transmembrane</keyword>
<dbReference type="NCBIfam" id="NF007111">
    <property type="entry name" value="PRK09560.1"/>
    <property type="match status" value="1"/>
</dbReference>
<evidence type="ECO:0000256" key="5">
    <source>
        <dbReference type="ARBA" id="ARBA00022989"/>
    </source>
</evidence>
<sequence>MKYHLELMLQRRFSKFALLVQDAAEKGILLLLATIMALIVANSKYFGCYQDILNQTFSIVYGKHAFELSVHAWINDFLMAIFFFLVGMEIKREMIEGNLASKEQRILPVICAMFGVLIPVLIYISFNYNDPVKVKGWAVPAATDIAFALGMLSLFGRNVPVSLKVFLTALAIIDDLMAVVIIALFYSNNLDLSFLLYIGFICCLIVFLAKAGLVSVPLYLALGIGMWYCFYKSGIHATIGGVVLGFLIPLYRNGNKEDSPLKDLEQGLHKLVAYVILPLFAFTNSGLNLSGLSFASMKDSIPLGIILGLFFGKQIGVFLSGLLLIKLKICRMPDRAGYLQFYGVAVLCGIGFTMSLFVGILAFEHHPKDLSLVQMGVLTGSLLCSIYSAIILQISKLRK</sequence>
<keyword evidence="7" id="KW-0739">Sodium transport</keyword>
<evidence type="ECO:0000313" key="9">
    <source>
        <dbReference type="Proteomes" id="UP000031258"/>
    </source>
</evidence>
<dbReference type="EMBL" id="JSWE01000176">
    <property type="protein sequence ID" value="KIE04620.1"/>
    <property type="molecule type" value="Genomic_DNA"/>
</dbReference>
<comment type="similarity">
    <text evidence="2 7">Belongs to the NhaA Na(+)/H(+) (TC 2.A.33) antiporter family.</text>
</comment>
<comment type="subcellular location">
    <subcellularLocation>
        <location evidence="1">Cell inner membrane</location>
        <topology evidence="1">Multi-pass membrane protein</topology>
    </subcellularLocation>
    <subcellularLocation>
        <location evidence="7">Cell membrane</location>
        <topology evidence="7">Multi-pass membrane protein</topology>
    </subcellularLocation>
</comment>
<name>A0A0C1QX85_9RICK</name>
<dbReference type="PANTHER" id="PTHR30341:SF0">
    <property type="entry name" value="NA(+)_H(+) ANTIPORTER NHAA"/>
    <property type="match status" value="1"/>
</dbReference>
<dbReference type="NCBIfam" id="TIGR00773">
    <property type="entry name" value="NhaA"/>
    <property type="match status" value="1"/>
</dbReference>
<proteinExistence type="inferred from homology"/>
<gene>
    <name evidence="8" type="primary">nhaA2_2</name>
    <name evidence="7" type="synonym">nhaA</name>
    <name evidence="8" type="ORF">NF27_HE00090</name>
</gene>
<dbReference type="Proteomes" id="UP000031258">
    <property type="component" value="Unassembled WGS sequence"/>
</dbReference>
<dbReference type="PANTHER" id="PTHR30341">
    <property type="entry name" value="SODIUM ION/PROTON ANTIPORTER NHAA-RELATED"/>
    <property type="match status" value="1"/>
</dbReference>
<dbReference type="NCBIfam" id="NF007112">
    <property type="entry name" value="PRK09561.1"/>
    <property type="match status" value="1"/>
</dbReference>
<evidence type="ECO:0000256" key="1">
    <source>
        <dbReference type="ARBA" id="ARBA00004429"/>
    </source>
</evidence>
<feature type="transmembrane region" description="Helical" evidence="7">
    <location>
        <begin position="68"/>
        <end position="86"/>
    </location>
</feature>
<dbReference type="InterPro" id="IPR004670">
    <property type="entry name" value="NhaA"/>
</dbReference>
<evidence type="ECO:0000256" key="7">
    <source>
        <dbReference type="HAMAP-Rule" id="MF_01844"/>
    </source>
</evidence>
<comment type="caution">
    <text evidence="8">The sequence shown here is derived from an EMBL/GenBank/DDBJ whole genome shotgun (WGS) entry which is preliminary data.</text>
</comment>
<accession>A0A0C1QX85</accession>
<keyword evidence="6 7" id="KW-0472">Membrane</keyword>
<dbReference type="STRING" id="86105.NF27_HE00090"/>
<evidence type="ECO:0000313" key="8">
    <source>
        <dbReference type="EMBL" id="KIE04620.1"/>
    </source>
</evidence>
<comment type="catalytic activity">
    <reaction evidence="7">
        <text>Na(+)(in) + 2 H(+)(out) = Na(+)(out) + 2 H(+)(in)</text>
        <dbReference type="Rhea" id="RHEA:29251"/>
        <dbReference type="ChEBI" id="CHEBI:15378"/>
        <dbReference type="ChEBI" id="CHEBI:29101"/>
    </reaction>
</comment>
<protein>
    <recommendedName>
        <fullName evidence="7">Na(+)/H(+) antiporter NhaA</fullName>
    </recommendedName>
    <alternativeName>
        <fullName evidence="7">Sodium/proton antiporter NhaA</fullName>
    </alternativeName>
</protein>
<feature type="transmembrane region" description="Helical" evidence="7">
    <location>
        <begin position="375"/>
        <end position="394"/>
    </location>
</feature>
<organism evidence="8 9">
    <name type="scientific">Candidatus Jidaibacter acanthamoebae</name>
    <dbReference type="NCBI Taxonomy" id="86105"/>
    <lineage>
        <taxon>Bacteria</taxon>
        <taxon>Pseudomonadati</taxon>
        <taxon>Pseudomonadota</taxon>
        <taxon>Alphaproteobacteria</taxon>
        <taxon>Rickettsiales</taxon>
        <taxon>Candidatus Midichloriaceae</taxon>
        <taxon>Candidatus Jidaibacter</taxon>
    </lineage>
</organism>
<comment type="function">
    <text evidence="7">Na(+)/H(+) antiporter that extrudes sodium in exchange for external protons.</text>
</comment>
<evidence type="ECO:0000256" key="4">
    <source>
        <dbReference type="ARBA" id="ARBA00022692"/>
    </source>
</evidence>
<dbReference type="Gene3D" id="1.20.1530.10">
    <property type="entry name" value="Na+/H+ antiporter like domain"/>
    <property type="match status" value="1"/>
</dbReference>
<keyword evidence="7" id="KW-0050">Antiport</keyword>
<dbReference type="PATRIC" id="fig|86105.3.peg.1552"/>
<dbReference type="InterPro" id="IPR023171">
    <property type="entry name" value="Na/H_antiporter_dom_sf"/>
</dbReference>
<dbReference type="Pfam" id="PF06965">
    <property type="entry name" value="Na_H_antiport_1"/>
    <property type="match status" value="1"/>
</dbReference>
<feature type="transmembrane region" description="Helical" evidence="7">
    <location>
        <begin position="337"/>
        <end position="363"/>
    </location>
</feature>
<keyword evidence="7" id="KW-0813">Transport</keyword>
<evidence type="ECO:0000256" key="6">
    <source>
        <dbReference type="ARBA" id="ARBA00023136"/>
    </source>
</evidence>
<feature type="transmembrane region" description="Helical" evidence="7">
    <location>
        <begin position="28"/>
        <end position="47"/>
    </location>
</feature>
<keyword evidence="7" id="KW-0915">Sodium</keyword>
<dbReference type="GO" id="GO:0005886">
    <property type="term" value="C:plasma membrane"/>
    <property type="evidence" value="ECO:0007669"/>
    <property type="project" value="UniProtKB-SubCell"/>
</dbReference>
<evidence type="ECO:0000256" key="3">
    <source>
        <dbReference type="ARBA" id="ARBA00022475"/>
    </source>
</evidence>
<evidence type="ECO:0000256" key="2">
    <source>
        <dbReference type="ARBA" id="ARBA00008041"/>
    </source>
</evidence>
<keyword evidence="7" id="KW-0406">Ion transport</keyword>
<feature type="transmembrane region" description="Helical" evidence="7">
    <location>
        <begin position="165"/>
        <end position="187"/>
    </location>
</feature>
<dbReference type="AlphaFoldDB" id="A0A0C1QX85"/>
<feature type="transmembrane region" description="Helical" evidence="7">
    <location>
        <begin position="301"/>
        <end position="325"/>
    </location>
</feature>
<dbReference type="GO" id="GO:0006885">
    <property type="term" value="P:regulation of pH"/>
    <property type="evidence" value="ECO:0007669"/>
    <property type="project" value="UniProtKB-UniRule"/>
</dbReference>
<dbReference type="GO" id="GO:0015385">
    <property type="term" value="F:sodium:proton antiporter activity"/>
    <property type="evidence" value="ECO:0007669"/>
    <property type="project" value="UniProtKB-UniRule"/>
</dbReference>
<keyword evidence="5 7" id="KW-1133">Transmembrane helix</keyword>
<keyword evidence="3 7" id="KW-1003">Cell membrane</keyword>
<feature type="transmembrane region" description="Helical" evidence="7">
    <location>
        <begin position="194"/>
        <end position="222"/>
    </location>
</feature>
<keyword evidence="9" id="KW-1185">Reference proteome</keyword>
<reference evidence="8 9" key="1">
    <citation type="submission" date="2014-11" db="EMBL/GenBank/DDBJ databases">
        <title>A Rickettsiales Symbiont of Amoebae With Ancient Features.</title>
        <authorList>
            <person name="Schulz F."/>
            <person name="Martijn J."/>
            <person name="Wascher F."/>
            <person name="Kostanjsek R."/>
            <person name="Ettema T.J."/>
            <person name="Horn M."/>
        </authorList>
    </citation>
    <scope>NUCLEOTIDE SEQUENCE [LARGE SCALE GENOMIC DNA]</scope>
    <source>
        <strain evidence="8 9">UWC36</strain>
    </source>
</reference>
<feature type="transmembrane region" description="Helical" evidence="7">
    <location>
        <begin position="234"/>
        <end position="251"/>
    </location>
</feature>
<feature type="transmembrane region" description="Helical" evidence="7">
    <location>
        <begin position="106"/>
        <end position="126"/>
    </location>
</feature>
<dbReference type="HAMAP" id="MF_01844">
    <property type="entry name" value="NhaA"/>
    <property type="match status" value="1"/>
</dbReference>